<accession>A0ABR4CK30</accession>
<protein>
    <recommendedName>
        <fullName evidence="2">Heterokaryon incompatibility domain-containing protein</fullName>
    </recommendedName>
</protein>
<reference evidence="3 4" key="1">
    <citation type="journal article" date="2024" name="Commun. Biol.">
        <title>Comparative genomic analysis of thermophilic fungi reveals convergent evolutionary adaptations and gene losses.</title>
        <authorList>
            <person name="Steindorff A.S."/>
            <person name="Aguilar-Pontes M.V."/>
            <person name="Robinson A.J."/>
            <person name="Andreopoulos B."/>
            <person name="LaButti K."/>
            <person name="Kuo A."/>
            <person name="Mondo S."/>
            <person name="Riley R."/>
            <person name="Otillar R."/>
            <person name="Haridas S."/>
            <person name="Lipzen A."/>
            <person name="Grimwood J."/>
            <person name="Schmutz J."/>
            <person name="Clum A."/>
            <person name="Reid I.D."/>
            <person name="Moisan M.C."/>
            <person name="Butler G."/>
            <person name="Nguyen T.T.M."/>
            <person name="Dewar K."/>
            <person name="Conant G."/>
            <person name="Drula E."/>
            <person name="Henrissat B."/>
            <person name="Hansel C."/>
            <person name="Singer S."/>
            <person name="Hutchinson M.I."/>
            <person name="de Vries R.P."/>
            <person name="Natvig D.O."/>
            <person name="Powell A.J."/>
            <person name="Tsang A."/>
            <person name="Grigoriev I.V."/>
        </authorList>
    </citation>
    <scope>NUCLEOTIDE SEQUENCE [LARGE SCALE GENOMIC DNA]</scope>
    <source>
        <strain evidence="3 4">CBS 494.80</strain>
    </source>
</reference>
<dbReference type="PANTHER" id="PTHR33112">
    <property type="entry name" value="DOMAIN PROTEIN, PUTATIVE-RELATED"/>
    <property type="match status" value="1"/>
</dbReference>
<comment type="caution">
    <text evidence="3">The sequence shown here is derived from an EMBL/GenBank/DDBJ whole genome shotgun (WGS) entry which is preliminary data.</text>
</comment>
<evidence type="ECO:0000313" key="3">
    <source>
        <dbReference type="EMBL" id="KAL2070092.1"/>
    </source>
</evidence>
<sequence>MATHKCASISEARGKSKERKPVSSLSLNSSTTTTIPLCNGCSGLDFNRMCRLSWGKPDCSSQRYRHYSEDVTIGIPSLEHPCTFCDFLRSLSDFSSWKDKHERAQLTIMSVREDEFPLLKGSGVTLLQIIDWTSSVFTERRLFVAQSESIRPVRRIVEGASIDYSVVLEWMRLCQHLHPDGCRPPYYKVSGLKLIDCETRSIVSASNHKYVTLSYLWGDCERETLFTGYLPTEVPETIEDALLVTQQLGFRYLWIDRYCINQSNASETSAQLQVMGSIYRNSHLTIIAAAGDDPSYGLPGVRKRSRYQQAHAQIEHGYLREVHHIEDLVNSSRWRSRGWTYQEGILATRRLIFTDSQIYFECQGMSNYEMFNLPYADMHSPNQGQQIHPRYHNMPPGHSESKIGLYSGSNGNIFNQIEQFSLRELSHPSDRLRAFLGILEAFERDGHGLRHCWGIPILLETPPIIDSNMITLHSGFDSKEPLDGEDIRKYSVSSFIRNLMWEKATFKPHIRIEDLPSWSWTGVCGAIYFDAWIERSVTSPEEVECKIFDVEVAIECINGNVLPWTKYHEEYEVLGEGALSKYIHIKAWSAMAEIEPPNNDSIDVRYHKFHTLSISMPDGSMVVPAISSPTSKTFPGTSLNRGAVSHGTDDWDSTSMPELEFQATTDNEAEASKKEEVLIFILGQIDEYLMILVTRKTDICGEGGVDTWERVHTLFADPLRWWVLPRSESGEGKGGQGVNEYQADGDCNESENTFNGNEKNSKIPFGKGWWRSMKGYERRKIRLG</sequence>
<feature type="region of interest" description="Disordered" evidence="1">
    <location>
        <begin position="728"/>
        <end position="759"/>
    </location>
</feature>
<feature type="compositionally biased region" description="Basic and acidic residues" evidence="1">
    <location>
        <begin position="12"/>
        <end position="21"/>
    </location>
</feature>
<name>A0ABR4CK30_9HELO</name>
<feature type="domain" description="Heterokaryon incompatibility" evidence="2">
    <location>
        <begin position="210"/>
        <end position="343"/>
    </location>
</feature>
<gene>
    <name evidence="3" type="ORF">VTL71DRAFT_14772</name>
</gene>
<feature type="region of interest" description="Disordered" evidence="1">
    <location>
        <begin position="1"/>
        <end position="30"/>
    </location>
</feature>
<evidence type="ECO:0000256" key="1">
    <source>
        <dbReference type="SAM" id="MobiDB-lite"/>
    </source>
</evidence>
<dbReference type="EMBL" id="JAZHXI010000007">
    <property type="protein sequence ID" value="KAL2070092.1"/>
    <property type="molecule type" value="Genomic_DNA"/>
</dbReference>
<keyword evidence="4" id="KW-1185">Reference proteome</keyword>
<dbReference type="PANTHER" id="PTHR33112:SF1">
    <property type="entry name" value="HETEROKARYON INCOMPATIBILITY DOMAIN-CONTAINING PROTEIN"/>
    <property type="match status" value="1"/>
</dbReference>
<dbReference type="Proteomes" id="UP001595075">
    <property type="component" value="Unassembled WGS sequence"/>
</dbReference>
<evidence type="ECO:0000313" key="4">
    <source>
        <dbReference type="Proteomes" id="UP001595075"/>
    </source>
</evidence>
<organism evidence="3 4">
    <name type="scientific">Oculimacula yallundae</name>
    <dbReference type="NCBI Taxonomy" id="86028"/>
    <lineage>
        <taxon>Eukaryota</taxon>
        <taxon>Fungi</taxon>
        <taxon>Dikarya</taxon>
        <taxon>Ascomycota</taxon>
        <taxon>Pezizomycotina</taxon>
        <taxon>Leotiomycetes</taxon>
        <taxon>Helotiales</taxon>
        <taxon>Ploettnerulaceae</taxon>
        <taxon>Oculimacula</taxon>
    </lineage>
</organism>
<dbReference type="InterPro" id="IPR010730">
    <property type="entry name" value="HET"/>
</dbReference>
<evidence type="ECO:0000259" key="2">
    <source>
        <dbReference type="Pfam" id="PF06985"/>
    </source>
</evidence>
<proteinExistence type="predicted"/>
<dbReference type="Pfam" id="PF06985">
    <property type="entry name" value="HET"/>
    <property type="match status" value="1"/>
</dbReference>